<organism evidence="1 2">
    <name type="scientific">Daphnia magna</name>
    <dbReference type="NCBI Taxonomy" id="35525"/>
    <lineage>
        <taxon>Eukaryota</taxon>
        <taxon>Metazoa</taxon>
        <taxon>Ecdysozoa</taxon>
        <taxon>Arthropoda</taxon>
        <taxon>Crustacea</taxon>
        <taxon>Branchiopoda</taxon>
        <taxon>Diplostraca</taxon>
        <taxon>Cladocera</taxon>
        <taxon>Anomopoda</taxon>
        <taxon>Daphniidae</taxon>
        <taxon>Daphnia</taxon>
    </lineage>
</organism>
<evidence type="ECO:0000313" key="1">
    <source>
        <dbReference type="EMBL" id="KAK4029396.1"/>
    </source>
</evidence>
<keyword evidence="2" id="KW-1185">Reference proteome</keyword>
<evidence type="ECO:0000313" key="2">
    <source>
        <dbReference type="Proteomes" id="UP001234178"/>
    </source>
</evidence>
<name>A0ABR0AWA1_9CRUS</name>
<dbReference type="Proteomes" id="UP001234178">
    <property type="component" value="Unassembled WGS sequence"/>
</dbReference>
<proteinExistence type="predicted"/>
<reference evidence="1 2" key="1">
    <citation type="journal article" date="2023" name="Nucleic Acids Res.">
        <title>The hologenome of Daphnia magna reveals possible DNA methylation and microbiome-mediated evolution of the host genome.</title>
        <authorList>
            <person name="Chaturvedi A."/>
            <person name="Li X."/>
            <person name="Dhandapani V."/>
            <person name="Marshall H."/>
            <person name="Kissane S."/>
            <person name="Cuenca-Cambronero M."/>
            <person name="Asole G."/>
            <person name="Calvet F."/>
            <person name="Ruiz-Romero M."/>
            <person name="Marangio P."/>
            <person name="Guigo R."/>
            <person name="Rago D."/>
            <person name="Mirbahai L."/>
            <person name="Eastwood N."/>
            <person name="Colbourne J.K."/>
            <person name="Zhou J."/>
            <person name="Mallon E."/>
            <person name="Orsini L."/>
        </authorList>
    </citation>
    <scope>NUCLEOTIDE SEQUENCE [LARGE SCALE GENOMIC DNA]</scope>
    <source>
        <strain evidence="1">LRV0_1</strain>
    </source>
</reference>
<sequence length="85" mass="9924">MIYRMTERIAACRNVVVLFEIRKRTREAGGLHRMMKISTIHHRQEQQMCSGALNSGKAAREIKTDDDRVLSKDERCRRRVNFGSC</sequence>
<comment type="caution">
    <text evidence="1">The sequence shown here is derived from an EMBL/GenBank/DDBJ whole genome shotgun (WGS) entry which is preliminary data.</text>
</comment>
<protein>
    <submittedName>
        <fullName evidence="1">Uncharacterized protein</fullName>
    </submittedName>
</protein>
<accession>A0ABR0AWA1</accession>
<dbReference type="EMBL" id="JAOYFB010000039">
    <property type="protein sequence ID" value="KAK4029396.1"/>
    <property type="molecule type" value="Genomic_DNA"/>
</dbReference>
<gene>
    <name evidence="1" type="ORF">OUZ56_022391</name>
</gene>